<evidence type="ECO:0000313" key="8">
    <source>
        <dbReference type="EMBL" id="KXB56819.1"/>
    </source>
</evidence>
<dbReference type="Gene3D" id="3.40.1190.20">
    <property type="match status" value="1"/>
</dbReference>
<dbReference type="PATRIC" id="fig|467210.3.peg.1715"/>
<feature type="binding site" evidence="6">
    <location>
        <begin position="202"/>
        <end position="206"/>
    </location>
    <ligand>
        <name>AMP</name>
        <dbReference type="ChEBI" id="CHEBI:456215"/>
    </ligand>
</feature>
<comment type="catalytic activity">
    <reaction evidence="6">
        <text>(6S)-NADPHX + ADP = AMP + phosphate + NADPH + H(+)</text>
        <dbReference type="Rhea" id="RHEA:32235"/>
        <dbReference type="ChEBI" id="CHEBI:15378"/>
        <dbReference type="ChEBI" id="CHEBI:43474"/>
        <dbReference type="ChEBI" id="CHEBI:57783"/>
        <dbReference type="ChEBI" id="CHEBI:64076"/>
        <dbReference type="ChEBI" id="CHEBI:456215"/>
        <dbReference type="ChEBI" id="CHEBI:456216"/>
        <dbReference type="EC" id="4.2.1.136"/>
    </reaction>
</comment>
<dbReference type="CDD" id="cd01171">
    <property type="entry name" value="YXKO-related"/>
    <property type="match status" value="1"/>
</dbReference>
<dbReference type="NCBIfam" id="TIGR00196">
    <property type="entry name" value="yjeF_cterm"/>
    <property type="match status" value="1"/>
</dbReference>
<comment type="caution">
    <text evidence="8">The sequence shown here is derived from an EMBL/GenBank/DDBJ whole genome shotgun (WGS) entry which is preliminary data.</text>
</comment>
<dbReference type="PROSITE" id="PS51383">
    <property type="entry name" value="YJEF_C_3"/>
    <property type="match status" value="1"/>
</dbReference>
<sequence length="296" mass="32260">MEIDMRILDETALKYIPDRIEDANKGSYGHVLVIAGSNGMSGAAFLSSMAAYRSGAGLVRILTVSKNRTILQTLLPEAIITTYDEREAFESKDCLLSKIKQCLDWASVVVLGPGLSTEYYSKIIVEYVLSECYVPMIIDADALNIIAYDNSLTKYYTDNIIITPHIGEMSRLINIPIEDILADTQKYAKEYANKYGITVVLKSHKSVIAAKEDTFINESGTPAMAKAGSGDVLCGIIAGMFCLGIEDDLAVALGVYIHGLAGNLAGQKQGEHSIIARDILDNIGEVLNRRKRNGLI</sequence>
<comment type="function">
    <text evidence="6">Catalyzes the dehydration of the S-form of NAD(P)HX at the expense of ADP, which is converted to AMP. Together with NAD(P)HX epimerase, which catalyzes the epimerization of the S- and R-forms, the enzyme allows the repair of both epimers of NAD(P)HX, a damaged form of NAD(P)H that is a result of enzymatic or heat-dependent hydration.</text>
</comment>
<proteinExistence type="inferred from homology"/>
<evidence type="ECO:0000256" key="3">
    <source>
        <dbReference type="ARBA" id="ARBA00022857"/>
    </source>
</evidence>
<comment type="catalytic activity">
    <reaction evidence="6">
        <text>(6S)-NADHX + ADP = AMP + phosphate + NADH + H(+)</text>
        <dbReference type="Rhea" id="RHEA:32223"/>
        <dbReference type="ChEBI" id="CHEBI:15378"/>
        <dbReference type="ChEBI" id="CHEBI:43474"/>
        <dbReference type="ChEBI" id="CHEBI:57945"/>
        <dbReference type="ChEBI" id="CHEBI:64074"/>
        <dbReference type="ChEBI" id="CHEBI:456215"/>
        <dbReference type="ChEBI" id="CHEBI:456216"/>
        <dbReference type="EC" id="4.2.1.136"/>
    </reaction>
</comment>
<feature type="binding site" evidence="6">
    <location>
        <position position="230"/>
    </location>
    <ligand>
        <name>AMP</name>
        <dbReference type="ChEBI" id="CHEBI:456215"/>
    </ligand>
</feature>
<comment type="cofactor">
    <cofactor evidence="6">
        <name>Mg(2+)</name>
        <dbReference type="ChEBI" id="CHEBI:18420"/>
    </cofactor>
</comment>
<feature type="binding site" evidence="6">
    <location>
        <position position="231"/>
    </location>
    <ligand>
        <name>(6S)-NADPHX</name>
        <dbReference type="ChEBI" id="CHEBI:64076"/>
    </ligand>
</feature>
<evidence type="ECO:0000256" key="6">
    <source>
        <dbReference type="HAMAP-Rule" id="MF_01965"/>
    </source>
</evidence>
<dbReference type="EC" id="4.2.1.136" evidence="6"/>
<dbReference type="HAMAP" id="MF_01965">
    <property type="entry name" value="NADHX_dehydratase"/>
    <property type="match status" value="1"/>
</dbReference>
<dbReference type="Pfam" id="PF01256">
    <property type="entry name" value="Carb_kinase"/>
    <property type="match status" value="1"/>
</dbReference>
<evidence type="ECO:0000256" key="2">
    <source>
        <dbReference type="ARBA" id="ARBA00022840"/>
    </source>
</evidence>
<dbReference type="GO" id="GO:0005524">
    <property type="term" value="F:ATP binding"/>
    <property type="evidence" value="ECO:0007669"/>
    <property type="project" value="UniProtKB-KW"/>
</dbReference>
<evidence type="ECO:0000259" key="7">
    <source>
        <dbReference type="PROSITE" id="PS51383"/>
    </source>
</evidence>
<dbReference type="GO" id="GO:0052856">
    <property type="term" value="F:NAD(P)HX epimerase activity"/>
    <property type="evidence" value="ECO:0007669"/>
    <property type="project" value="TreeGrafter"/>
</dbReference>
<dbReference type="PANTHER" id="PTHR12592">
    <property type="entry name" value="ATP-DEPENDENT (S)-NAD(P)H-HYDRATE DEHYDRATASE FAMILY MEMBER"/>
    <property type="match status" value="1"/>
</dbReference>
<evidence type="ECO:0000256" key="4">
    <source>
        <dbReference type="ARBA" id="ARBA00023027"/>
    </source>
</evidence>
<dbReference type="InterPro" id="IPR000631">
    <property type="entry name" value="CARKD"/>
</dbReference>
<keyword evidence="4 6" id="KW-0520">NAD</keyword>
<reference evidence="9" key="1">
    <citation type="submission" date="2016-01" db="EMBL/GenBank/DDBJ databases">
        <authorList>
            <person name="Mitreva M."/>
            <person name="Pepin K.H."/>
            <person name="Mihindukulasuriya K.A."/>
            <person name="Fulton R."/>
            <person name="Fronick C."/>
            <person name="O'Laughlin M."/>
            <person name="Miner T."/>
            <person name="Herter B."/>
            <person name="Rosa B.A."/>
            <person name="Cordes M."/>
            <person name="Tomlinson C."/>
            <person name="Wollam A."/>
            <person name="Palsikar V.B."/>
            <person name="Mardis E.R."/>
            <person name="Wilson R.K."/>
        </authorList>
    </citation>
    <scope>NUCLEOTIDE SEQUENCE [LARGE SCALE GENOMIC DNA]</scope>
    <source>
        <strain evidence="9">DNF00896</strain>
    </source>
</reference>
<keyword evidence="5 6" id="KW-0456">Lyase</keyword>
<feature type="binding site" evidence="6">
    <location>
        <position position="43"/>
    </location>
    <ligand>
        <name>(6S)-NADPHX</name>
        <dbReference type="ChEBI" id="CHEBI:64076"/>
    </ligand>
</feature>
<accession>A0A133ZMY4</accession>
<evidence type="ECO:0000256" key="5">
    <source>
        <dbReference type="ARBA" id="ARBA00023239"/>
    </source>
</evidence>
<keyword evidence="1 6" id="KW-0547">Nucleotide-binding</keyword>
<comment type="similarity">
    <text evidence="6">Belongs to the NnrD/CARKD family.</text>
</comment>
<keyword evidence="3 6" id="KW-0521">NADP</keyword>
<dbReference type="STRING" id="467210.HMPREF1866_01729"/>
<feature type="binding site" evidence="6">
    <location>
        <position position="114"/>
    </location>
    <ligand>
        <name>(6S)-NADPHX</name>
        <dbReference type="ChEBI" id="CHEBI:64076"/>
    </ligand>
</feature>
<dbReference type="GO" id="GO:0052855">
    <property type="term" value="F:ADP-dependent NAD(P)H-hydrate dehydratase activity"/>
    <property type="evidence" value="ECO:0007669"/>
    <property type="project" value="UniProtKB-UniRule"/>
</dbReference>
<evidence type="ECO:0000313" key="9">
    <source>
        <dbReference type="Proteomes" id="UP000070394"/>
    </source>
</evidence>
<dbReference type="GO" id="GO:0110051">
    <property type="term" value="P:metabolite repair"/>
    <property type="evidence" value="ECO:0007669"/>
    <property type="project" value="TreeGrafter"/>
</dbReference>
<dbReference type="PANTHER" id="PTHR12592:SF0">
    <property type="entry name" value="ATP-DEPENDENT (S)-NAD(P)H-HYDRATE DEHYDRATASE"/>
    <property type="match status" value="1"/>
</dbReference>
<protein>
    <recommendedName>
        <fullName evidence="6">ADP-dependent (S)-NAD(P)H-hydrate dehydratase</fullName>
        <ecNumber evidence="6">4.2.1.136</ecNumber>
    </recommendedName>
    <alternativeName>
        <fullName evidence="6">ADP-dependent NAD(P)HX dehydratase</fullName>
    </alternativeName>
</protein>
<name>A0A133ZMY4_9FIRM</name>
<dbReference type="GO" id="GO:0046496">
    <property type="term" value="P:nicotinamide nucleotide metabolic process"/>
    <property type="evidence" value="ECO:0007669"/>
    <property type="project" value="UniProtKB-UniRule"/>
</dbReference>
<dbReference type="Proteomes" id="UP000070394">
    <property type="component" value="Unassembled WGS sequence"/>
</dbReference>
<feature type="domain" description="YjeF C-terminal" evidence="7">
    <location>
        <begin position="8"/>
        <end position="290"/>
    </location>
</feature>
<organism evidence="8 9">
    <name type="scientific">Lachnoanaerobaculum saburreum</name>
    <dbReference type="NCBI Taxonomy" id="467210"/>
    <lineage>
        <taxon>Bacteria</taxon>
        <taxon>Bacillati</taxon>
        <taxon>Bacillota</taxon>
        <taxon>Clostridia</taxon>
        <taxon>Lachnospirales</taxon>
        <taxon>Lachnospiraceae</taxon>
        <taxon>Lachnoanaerobaculum</taxon>
    </lineage>
</organism>
<comment type="subunit">
    <text evidence="6">Homotetramer.</text>
</comment>
<evidence type="ECO:0000256" key="1">
    <source>
        <dbReference type="ARBA" id="ARBA00022741"/>
    </source>
</evidence>
<dbReference type="InterPro" id="IPR029056">
    <property type="entry name" value="Ribokinase-like"/>
</dbReference>
<keyword evidence="2 6" id="KW-0067">ATP-binding</keyword>
<dbReference type="EMBL" id="LSDA01000099">
    <property type="protein sequence ID" value="KXB56819.1"/>
    <property type="molecule type" value="Genomic_DNA"/>
</dbReference>
<dbReference type="SUPFAM" id="SSF53613">
    <property type="entry name" value="Ribokinase-like"/>
    <property type="match status" value="1"/>
</dbReference>
<dbReference type="AlphaFoldDB" id="A0A133ZMY4"/>
<keyword evidence="9" id="KW-1185">Reference proteome</keyword>
<feature type="binding site" evidence="6">
    <location>
        <position position="165"/>
    </location>
    <ligand>
        <name>(6S)-NADPHX</name>
        <dbReference type="ChEBI" id="CHEBI:64076"/>
    </ligand>
</feature>
<gene>
    <name evidence="6" type="primary">nnrD</name>
    <name evidence="8" type="ORF">HMPREF1866_01729</name>
</gene>